<accession>A0A0W0G6M7</accession>
<dbReference type="SUPFAM" id="SSF53098">
    <property type="entry name" value="Ribonuclease H-like"/>
    <property type="match status" value="1"/>
</dbReference>
<dbReference type="PANTHER" id="PTHR37984:SF5">
    <property type="entry name" value="PROTEIN NYNRIN-LIKE"/>
    <property type="match status" value="1"/>
</dbReference>
<evidence type="ECO:0000256" key="5">
    <source>
        <dbReference type="ARBA" id="ARBA00022801"/>
    </source>
</evidence>
<comment type="caution">
    <text evidence="11">The sequence shown here is derived from an EMBL/GenBank/DDBJ whole genome shotgun (WGS) entry which is preliminary data.</text>
</comment>
<evidence type="ECO:0000256" key="4">
    <source>
        <dbReference type="ARBA" id="ARBA00022759"/>
    </source>
</evidence>
<feature type="region of interest" description="Disordered" evidence="8">
    <location>
        <begin position="807"/>
        <end position="828"/>
    </location>
</feature>
<dbReference type="Pfam" id="PF17917">
    <property type="entry name" value="RT_RNaseH"/>
    <property type="match status" value="1"/>
</dbReference>
<dbReference type="CDD" id="cd01647">
    <property type="entry name" value="RT_LTR"/>
    <property type="match status" value="1"/>
</dbReference>
<dbReference type="Gene3D" id="3.10.10.10">
    <property type="entry name" value="HIV Type 1 Reverse Transcriptase, subunit A, domain 1"/>
    <property type="match status" value="1"/>
</dbReference>
<dbReference type="Gene3D" id="3.30.420.10">
    <property type="entry name" value="Ribonuclease H-like superfamily/Ribonuclease H"/>
    <property type="match status" value="1"/>
</dbReference>
<keyword evidence="3" id="KW-0540">Nuclease</keyword>
<dbReference type="InterPro" id="IPR043128">
    <property type="entry name" value="Rev_trsase/Diguanyl_cyclase"/>
</dbReference>
<keyword evidence="1" id="KW-0808">Transferase</keyword>
<dbReference type="GO" id="GO:0005634">
    <property type="term" value="C:nucleus"/>
    <property type="evidence" value="ECO:0007669"/>
    <property type="project" value="UniProtKB-ARBA"/>
</dbReference>
<sequence>MFIPKPKNPTKLQIIVDLRARNDNTKKMASPLLDIQAILNKVAAHKYHTMMDLDGAYEQLRVHSNHVDWTTVTTPDGNLVSLVVQQGDCNTPASFQALMNHIFSSYIRRFMYVYLDDIVMFLNSLAEHMRHIKLIIDILKQEKLYLSKPKLQILAPEIDILGHIVDENGIKMDPNKVDSIANWKPPTSRELLHRFLGACGYLADDVDRLCVSMGHLSPLMGKVPFWWSFTEQCAFEDIKAKIAEGRDFHRVLLNYNEGADPIWLVTNRCATGIGAAIIQGRDWKSSWVAAFYSAKLNNAQQNYAIYEIELLAGLEAMCHYQDMLFWVHFTWVMDHKPLIHLRNQKVLSWQQACWMEKLNKFDFMVQYVPEVDNVLADTLSQIYKADKPGTVVKPNNQLLYGLLNPLEIPSYPWQMIGIDFIRPLPISKDWNGTEFNTIVVITDILTSMVHLVPCQSTYKAKQIAELVFDEVYKRHGLPEHIISDWDKLFTSIFWEQLHELIGTKLKLSSAFHPQTDGATERMNCTMTQCLHQCISSNQRDWVTKLPAIEFAINNATAEATGYTLFFLNYRHIPRSFIWNSVSEVEYLGVRTYLDKLKGAVMKAHNSVIASRVKQVRDANWQRRPSPFVKGDLVYLSTKNLTLPKGLAHKLALKYIGPYKIIKNFNNNTYRLDLPSHLKARGMHDSFYASLLQVHVPNNDQWFPGRQENQVADFGIKNQHKWAVDKIVAHSRNSKHTLFKTHWKSGDQTWLNYKQVVKLDILTDYLDTIGQASVEELSLDIRVCNDEEELISAMINLMTSDETEESNIGESMSFSNSTGFKNSPAKTTPSQPTDIILISYSNTQTPSQPLKMLIPWLNLEHKSYANISGWQIADISQEF</sequence>
<dbReference type="CDD" id="cd09274">
    <property type="entry name" value="RNase_HI_RT_Ty3"/>
    <property type="match status" value="1"/>
</dbReference>
<keyword evidence="6" id="KW-0694">RNA-binding</keyword>
<dbReference type="PROSITE" id="PS50878">
    <property type="entry name" value="RT_POL"/>
    <property type="match status" value="1"/>
</dbReference>
<evidence type="ECO:0000313" key="11">
    <source>
        <dbReference type="EMBL" id="KTB44226.1"/>
    </source>
</evidence>
<dbReference type="Pfam" id="PF24626">
    <property type="entry name" value="SH3_Tf2-1"/>
    <property type="match status" value="1"/>
</dbReference>
<evidence type="ECO:0000256" key="3">
    <source>
        <dbReference type="ARBA" id="ARBA00022722"/>
    </source>
</evidence>
<dbReference type="InterPro" id="IPR043502">
    <property type="entry name" value="DNA/RNA_pol_sf"/>
</dbReference>
<keyword evidence="5" id="KW-0378">Hydrolase</keyword>
<dbReference type="Proteomes" id="UP000054988">
    <property type="component" value="Unassembled WGS sequence"/>
</dbReference>
<dbReference type="Pfam" id="PF00078">
    <property type="entry name" value="RVT_1"/>
    <property type="match status" value="1"/>
</dbReference>
<dbReference type="PROSITE" id="PS50994">
    <property type="entry name" value="INTEGRASE"/>
    <property type="match status" value="1"/>
</dbReference>
<dbReference type="EMBL" id="LATX01000970">
    <property type="protein sequence ID" value="KTB44226.1"/>
    <property type="molecule type" value="Genomic_DNA"/>
</dbReference>
<dbReference type="GO" id="GO:0003723">
    <property type="term" value="F:RNA binding"/>
    <property type="evidence" value="ECO:0007669"/>
    <property type="project" value="UniProtKB-KW"/>
</dbReference>
<evidence type="ECO:0000256" key="1">
    <source>
        <dbReference type="ARBA" id="ARBA00022679"/>
    </source>
</evidence>
<dbReference type="InterPro" id="IPR036397">
    <property type="entry name" value="RNaseH_sf"/>
</dbReference>
<name>A0A0W0G6M7_MONRR</name>
<evidence type="ECO:0000259" key="10">
    <source>
        <dbReference type="PROSITE" id="PS50994"/>
    </source>
</evidence>
<proteinExistence type="predicted"/>
<dbReference type="eggNOG" id="KOG0017">
    <property type="taxonomic scope" value="Eukaryota"/>
</dbReference>
<dbReference type="GO" id="GO:0004519">
    <property type="term" value="F:endonuclease activity"/>
    <property type="evidence" value="ECO:0007669"/>
    <property type="project" value="UniProtKB-KW"/>
</dbReference>
<protein>
    <submittedName>
        <fullName evidence="11">Putative polyprotein</fullName>
    </submittedName>
</protein>
<dbReference type="InterPro" id="IPR000477">
    <property type="entry name" value="RT_dom"/>
</dbReference>
<dbReference type="InterPro" id="IPR001584">
    <property type="entry name" value="Integrase_cat-core"/>
</dbReference>
<dbReference type="AlphaFoldDB" id="A0A0W0G6M7"/>
<feature type="domain" description="Integrase catalytic" evidence="10">
    <location>
        <begin position="408"/>
        <end position="581"/>
    </location>
</feature>
<dbReference type="InterPro" id="IPR050951">
    <property type="entry name" value="Retrovirus_Pol_polyprotein"/>
</dbReference>
<reference evidence="11 12" key="1">
    <citation type="submission" date="2015-12" db="EMBL/GenBank/DDBJ databases">
        <title>Draft genome sequence of Moniliophthora roreri, the causal agent of frosty pod rot of cacao.</title>
        <authorList>
            <person name="Aime M.C."/>
            <person name="Diaz-Valderrama J.R."/>
            <person name="Kijpornyongpan T."/>
            <person name="Phillips-Mora W."/>
        </authorList>
    </citation>
    <scope>NUCLEOTIDE SEQUENCE [LARGE SCALE GENOMIC DNA]</scope>
    <source>
        <strain evidence="11 12">MCA 2952</strain>
    </source>
</reference>
<evidence type="ECO:0000256" key="7">
    <source>
        <dbReference type="ARBA" id="ARBA00022918"/>
    </source>
</evidence>
<evidence type="ECO:0000256" key="6">
    <source>
        <dbReference type="ARBA" id="ARBA00022884"/>
    </source>
</evidence>
<keyword evidence="2" id="KW-0548">Nucleotidyltransferase</keyword>
<dbReference type="GO" id="GO:0015074">
    <property type="term" value="P:DNA integration"/>
    <property type="evidence" value="ECO:0007669"/>
    <property type="project" value="InterPro"/>
</dbReference>
<keyword evidence="7" id="KW-0695">RNA-directed DNA polymerase</keyword>
<keyword evidence="4" id="KW-0255">Endonuclease</keyword>
<dbReference type="InterPro" id="IPR012337">
    <property type="entry name" value="RNaseH-like_sf"/>
</dbReference>
<dbReference type="GO" id="GO:0016787">
    <property type="term" value="F:hydrolase activity"/>
    <property type="evidence" value="ECO:0007669"/>
    <property type="project" value="UniProtKB-KW"/>
</dbReference>
<dbReference type="InterPro" id="IPR056924">
    <property type="entry name" value="SH3_Tf2-1"/>
</dbReference>
<evidence type="ECO:0000259" key="9">
    <source>
        <dbReference type="PROSITE" id="PS50878"/>
    </source>
</evidence>
<feature type="domain" description="Reverse transcriptase" evidence="9">
    <location>
        <begin position="1"/>
        <end position="165"/>
    </location>
</feature>
<dbReference type="PANTHER" id="PTHR37984">
    <property type="entry name" value="PROTEIN CBG26694"/>
    <property type="match status" value="1"/>
</dbReference>
<organism evidence="11 12">
    <name type="scientific">Moniliophthora roreri</name>
    <name type="common">Frosty pod rot fungus</name>
    <name type="synonym">Monilia roreri</name>
    <dbReference type="NCBI Taxonomy" id="221103"/>
    <lineage>
        <taxon>Eukaryota</taxon>
        <taxon>Fungi</taxon>
        <taxon>Dikarya</taxon>
        <taxon>Basidiomycota</taxon>
        <taxon>Agaricomycotina</taxon>
        <taxon>Agaricomycetes</taxon>
        <taxon>Agaricomycetidae</taxon>
        <taxon>Agaricales</taxon>
        <taxon>Marasmiineae</taxon>
        <taxon>Marasmiaceae</taxon>
        <taxon>Moniliophthora</taxon>
    </lineage>
</organism>
<dbReference type="SUPFAM" id="SSF56672">
    <property type="entry name" value="DNA/RNA polymerases"/>
    <property type="match status" value="1"/>
</dbReference>
<evidence type="ECO:0000256" key="8">
    <source>
        <dbReference type="SAM" id="MobiDB-lite"/>
    </source>
</evidence>
<dbReference type="GO" id="GO:0003964">
    <property type="term" value="F:RNA-directed DNA polymerase activity"/>
    <property type="evidence" value="ECO:0007669"/>
    <property type="project" value="UniProtKB-KW"/>
</dbReference>
<gene>
    <name evidence="11" type="ORF">WG66_3197</name>
</gene>
<evidence type="ECO:0000256" key="2">
    <source>
        <dbReference type="ARBA" id="ARBA00022695"/>
    </source>
</evidence>
<dbReference type="InterPro" id="IPR041373">
    <property type="entry name" value="RT_RNaseH"/>
</dbReference>
<dbReference type="Gene3D" id="3.30.70.270">
    <property type="match status" value="2"/>
</dbReference>
<evidence type="ECO:0000313" key="12">
    <source>
        <dbReference type="Proteomes" id="UP000054988"/>
    </source>
</evidence>